<dbReference type="AlphaFoldDB" id="A0AAQ3N5S7"/>
<proteinExistence type="predicted"/>
<dbReference type="Proteomes" id="UP001374535">
    <property type="component" value="Chromosome 7"/>
</dbReference>
<gene>
    <name evidence="1" type="ORF">V8G54_024579</name>
</gene>
<evidence type="ECO:0000313" key="1">
    <source>
        <dbReference type="EMBL" id="WVZ03773.1"/>
    </source>
</evidence>
<organism evidence="1 2">
    <name type="scientific">Vigna mungo</name>
    <name type="common">Black gram</name>
    <name type="synonym">Phaseolus mungo</name>
    <dbReference type="NCBI Taxonomy" id="3915"/>
    <lineage>
        <taxon>Eukaryota</taxon>
        <taxon>Viridiplantae</taxon>
        <taxon>Streptophyta</taxon>
        <taxon>Embryophyta</taxon>
        <taxon>Tracheophyta</taxon>
        <taxon>Spermatophyta</taxon>
        <taxon>Magnoliopsida</taxon>
        <taxon>eudicotyledons</taxon>
        <taxon>Gunneridae</taxon>
        <taxon>Pentapetalae</taxon>
        <taxon>rosids</taxon>
        <taxon>fabids</taxon>
        <taxon>Fabales</taxon>
        <taxon>Fabaceae</taxon>
        <taxon>Papilionoideae</taxon>
        <taxon>50 kb inversion clade</taxon>
        <taxon>NPAAA clade</taxon>
        <taxon>indigoferoid/millettioid clade</taxon>
        <taxon>Phaseoleae</taxon>
        <taxon>Vigna</taxon>
    </lineage>
</organism>
<accession>A0AAQ3N5S7</accession>
<sequence length="157" mass="17933">MVPCDVLLDTPNNAGGSWLCSAASQKLNPTKPHTENAIKLSSFASGLPLKHDFGESFKGEVRGWGVVGENWWLAIGEAKVVVENVVRERFCFGEFNGSCDFKVLRWWWRVVRRFEFRGKINGVLFDFVEIRCRKGEEMGEEQEDEEKEIVVHVGNRK</sequence>
<dbReference type="EMBL" id="CP144694">
    <property type="protein sequence ID" value="WVZ03773.1"/>
    <property type="molecule type" value="Genomic_DNA"/>
</dbReference>
<protein>
    <submittedName>
        <fullName evidence="1">Uncharacterized protein</fullName>
    </submittedName>
</protein>
<evidence type="ECO:0000313" key="2">
    <source>
        <dbReference type="Proteomes" id="UP001374535"/>
    </source>
</evidence>
<name>A0AAQ3N5S7_VIGMU</name>
<reference evidence="1 2" key="1">
    <citation type="journal article" date="2023" name="Life. Sci Alliance">
        <title>Evolutionary insights into 3D genome organization and epigenetic landscape of Vigna mungo.</title>
        <authorList>
            <person name="Junaid A."/>
            <person name="Singh B."/>
            <person name="Bhatia S."/>
        </authorList>
    </citation>
    <scope>NUCLEOTIDE SEQUENCE [LARGE SCALE GENOMIC DNA]</scope>
    <source>
        <strain evidence="1">Urdbean</strain>
    </source>
</reference>
<keyword evidence="2" id="KW-1185">Reference proteome</keyword>